<evidence type="ECO:0000313" key="3">
    <source>
        <dbReference type="Proteomes" id="UP001633002"/>
    </source>
</evidence>
<evidence type="ECO:0000313" key="2">
    <source>
        <dbReference type="EMBL" id="KAL3679067.1"/>
    </source>
</evidence>
<sequence length="272" mass="31097">MEHLTHYTPVPQENLDRQLSKRPDLPEQFLQWGKDATNKKAFGSPFNPSSLNGTPLFSDIRDQDYTLLADIETAGEEFMKSHEKTEPKAPPKPRQARRRRSNDSLEDEEEDDEVLDDSYLFDDETDGLAVDYNPGQDKVTTTAIRINTNRTMLEIVMPGFGLPRAHFVKIPKHIYVRAEDLPMVPACVDLLTQFNGEYPTDVCLLWLSLGRSGPEPEMVPAEDLVESGYPHPMESVPEYLLQQDWDGDIIRRQGLDHDCYRKFPFQFPVMGG</sequence>
<name>A0ABD3GIM9_9MARC</name>
<feature type="compositionally biased region" description="Basic and acidic residues" evidence="1">
    <location>
        <begin position="77"/>
        <end position="89"/>
    </location>
</feature>
<evidence type="ECO:0000256" key="1">
    <source>
        <dbReference type="SAM" id="MobiDB-lite"/>
    </source>
</evidence>
<gene>
    <name evidence="2" type="ORF">R1sor_022023</name>
</gene>
<feature type="compositionally biased region" description="Acidic residues" evidence="1">
    <location>
        <begin position="104"/>
        <end position="118"/>
    </location>
</feature>
<organism evidence="2 3">
    <name type="scientific">Riccia sorocarpa</name>
    <dbReference type="NCBI Taxonomy" id="122646"/>
    <lineage>
        <taxon>Eukaryota</taxon>
        <taxon>Viridiplantae</taxon>
        <taxon>Streptophyta</taxon>
        <taxon>Embryophyta</taxon>
        <taxon>Marchantiophyta</taxon>
        <taxon>Marchantiopsida</taxon>
        <taxon>Marchantiidae</taxon>
        <taxon>Marchantiales</taxon>
        <taxon>Ricciaceae</taxon>
        <taxon>Riccia</taxon>
    </lineage>
</organism>
<keyword evidence="3" id="KW-1185">Reference proteome</keyword>
<dbReference type="Proteomes" id="UP001633002">
    <property type="component" value="Unassembled WGS sequence"/>
</dbReference>
<feature type="compositionally biased region" description="Polar residues" evidence="1">
    <location>
        <begin position="46"/>
        <end position="55"/>
    </location>
</feature>
<feature type="region of interest" description="Disordered" evidence="1">
    <location>
        <begin position="77"/>
        <end position="118"/>
    </location>
</feature>
<accession>A0ABD3GIM9</accession>
<dbReference type="AlphaFoldDB" id="A0ABD3GIM9"/>
<evidence type="ECO:0008006" key="4">
    <source>
        <dbReference type="Google" id="ProtNLM"/>
    </source>
</evidence>
<feature type="region of interest" description="Disordered" evidence="1">
    <location>
        <begin position="1"/>
        <end position="55"/>
    </location>
</feature>
<protein>
    <recommendedName>
        <fullName evidence="4">TAFII55 protein conserved region domain-containing protein</fullName>
    </recommendedName>
</protein>
<proteinExistence type="predicted"/>
<comment type="caution">
    <text evidence="2">The sequence shown here is derived from an EMBL/GenBank/DDBJ whole genome shotgun (WGS) entry which is preliminary data.</text>
</comment>
<feature type="compositionally biased region" description="Basic and acidic residues" evidence="1">
    <location>
        <begin position="14"/>
        <end position="25"/>
    </location>
</feature>
<dbReference type="EMBL" id="JBJQOH010000007">
    <property type="protein sequence ID" value="KAL3679067.1"/>
    <property type="molecule type" value="Genomic_DNA"/>
</dbReference>
<reference evidence="2 3" key="1">
    <citation type="submission" date="2024-09" db="EMBL/GenBank/DDBJ databases">
        <title>Chromosome-scale assembly of Riccia sorocarpa.</title>
        <authorList>
            <person name="Paukszto L."/>
        </authorList>
    </citation>
    <scope>NUCLEOTIDE SEQUENCE [LARGE SCALE GENOMIC DNA]</scope>
    <source>
        <strain evidence="2">LP-2024</strain>
        <tissue evidence="2">Aerial parts of the thallus</tissue>
    </source>
</reference>